<dbReference type="EMBL" id="JACIEU010000020">
    <property type="protein sequence ID" value="MBB4150455.1"/>
    <property type="molecule type" value="Genomic_DNA"/>
</dbReference>
<dbReference type="AlphaFoldDB" id="A0A7W6LTZ1"/>
<dbReference type="Proteomes" id="UP000590524">
    <property type="component" value="Unassembled WGS sequence"/>
</dbReference>
<dbReference type="RefSeq" id="WP_246428352.1">
    <property type="nucleotide sequence ID" value="NZ_JACIEU010000020.1"/>
</dbReference>
<reference evidence="1 2" key="1">
    <citation type="submission" date="2020-08" db="EMBL/GenBank/DDBJ databases">
        <title>Genomic Encyclopedia of Type Strains, Phase IV (KMG-IV): sequencing the most valuable type-strain genomes for metagenomic binning, comparative biology and taxonomic classification.</title>
        <authorList>
            <person name="Goeker M."/>
        </authorList>
    </citation>
    <scope>NUCLEOTIDE SEQUENCE [LARGE SCALE GENOMIC DNA]</scope>
    <source>
        <strain evidence="1 2">DSM 19371</strain>
    </source>
</reference>
<proteinExistence type="predicted"/>
<name>A0A7W6LTZ1_9SPHN</name>
<evidence type="ECO:0000313" key="2">
    <source>
        <dbReference type="Proteomes" id="UP000590524"/>
    </source>
</evidence>
<evidence type="ECO:0000313" key="1">
    <source>
        <dbReference type="EMBL" id="MBB4150455.1"/>
    </source>
</evidence>
<protein>
    <submittedName>
        <fullName evidence="1">Uncharacterized protein</fullName>
    </submittedName>
</protein>
<organism evidence="1 2">
    <name type="scientific">Sphingobium scionense</name>
    <dbReference type="NCBI Taxonomy" id="1404341"/>
    <lineage>
        <taxon>Bacteria</taxon>
        <taxon>Pseudomonadati</taxon>
        <taxon>Pseudomonadota</taxon>
        <taxon>Alphaproteobacteria</taxon>
        <taxon>Sphingomonadales</taxon>
        <taxon>Sphingomonadaceae</taxon>
        <taxon>Sphingobium</taxon>
    </lineage>
</organism>
<gene>
    <name evidence="1" type="ORF">GGQ90_004259</name>
</gene>
<keyword evidence="2" id="KW-1185">Reference proteome</keyword>
<comment type="caution">
    <text evidence="1">The sequence shown here is derived from an EMBL/GenBank/DDBJ whole genome shotgun (WGS) entry which is preliminary data.</text>
</comment>
<sequence>MTMFQPIGAASDRVIATLVAGLEIEFGRGAGEALAQRFLEAEESDFLWDARVSERWLGAYQAQDEEDFELDRVAIVGRLDGRWFVAVSIVDGDGNAHGLMGRRSFRSERQAREAFAATH</sequence>
<accession>A0A7W6LTZ1</accession>